<evidence type="ECO:0000313" key="1">
    <source>
        <dbReference type="EMBL" id="RGI83486.1"/>
    </source>
</evidence>
<dbReference type="AlphaFoldDB" id="A0A3E4F4T4"/>
<organism evidence="1 2">
    <name type="scientific">Dorea formicigenerans</name>
    <dbReference type="NCBI Taxonomy" id="39486"/>
    <lineage>
        <taxon>Bacteria</taxon>
        <taxon>Bacillati</taxon>
        <taxon>Bacillota</taxon>
        <taxon>Clostridia</taxon>
        <taxon>Lachnospirales</taxon>
        <taxon>Lachnospiraceae</taxon>
        <taxon>Dorea</taxon>
    </lineage>
</organism>
<comment type="caution">
    <text evidence="1">The sequence shown here is derived from an EMBL/GenBank/DDBJ whole genome shotgun (WGS) entry which is preliminary data.</text>
</comment>
<sequence>MRQLLSARLGSARLGSARKEYSAVFLCVKSYFIESIMNQLPETGRIMPWLRLFAFARRVVV</sequence>
<reference evidence="1 2" key="1">
    <citation type="submission" date="2018-08" db="EMBL/GenBank/DDBJ databases">
        <title>A genome reference for cultivated species of the human gut microbiota.</title>
        <authorList>
            <person name="Zou Y."/>
            <person name="Xue W."/>
            <person name="Luo G."/>
        </authorList>
    </citation>
    <scope>NUCLEOTIDE SEQUENCE [LARGE SCALE GENOMIC DNA]</scope>
    <source>
        <strain evidence="1 2">TM09-19AC</strain>
    </source>
</reference>
<evidence type="ECO:0000313" key="2">
    <source>
        <dbReference type="Proteomes" id="UP000260664"/>
    </source>
</evidence>
<proteinExistence type="predicted"/>
<name>A0A3E4F4T4_9FIRM</name>
<accession>A0A3E4F4T4</accession>
<dbReference type="EMBL" id="QSOI01000013">
    <property type="protein sequence ID" value="RGI83486.1"/>
    <property type="molecule type" value="Genomic_DNA"/>
</dbReference>
<protein>
    <submittedName>
        <fullName evidence="1">Uncharacterized protein</fullName>
    </submittedName>
</protein>
<dbReference type="Proteomes" id="UP000260664">
    <property type="component" value="Unassembled WGS sequence"/>
</dbReference>
<gene>
    <name evidence="1" type="ORF">DXD84_10830</name>
</gene>